<evidence type="ECO:0000256" key="5">
    <source>
        <dbReference type="ARBA" id="ARBA00022737"/>
    </source>
</evidence>
<name>R4WPJ6_RIPPE</name>
<dbReference type="Gene3D" id="1.50.40.10">
    <property type="entry name" value="Mitochondrial carrier domain"/>
    <property type="match status" value="1"/>
</dbReference>
<keyword evidence="5" id="KW-0677">Repeat</keyword>
<evidence type="ECO:0000256" key="2">
    <source>
        <dbReference type="ARBA" id="ARBA00006375"/>
    </source>
</evidence>
<dbReference type="EMBL" id="AK417581">
    <property type="protein sequence ID" value="BAN20796.1"/>
    <property type="molecule type" value="mRNA"/>
</dbReference>
<comment type="similarity">
    <text evidence="2 8">Belongs to the mitochondrial carrier (TC 2.A.29) family.</text>
</comment>
<dbReference type="PRINTS" id="PR00926">
    <property type="entry name" value="MITOCARRIER"/>
</dbReference>
<sequence>MYTSMPLAVRMMVKNEGYRSFFKGLTPALLCVAPQTAAIFTFHNLITKLVSGTRLTADAELKVFGNLVVGSLAGLLGKTVVYPLDLTRKRLQLQGFEGRKGFGENFSCRGMFDCLITTTQKEGFLGLYKGLSPSILKAAVTTALHFTVYDETCKILSSVRMKRSV</sequence>
<dbReference type="InterPro" id="IPR018108">
    <property type="entry name" value="MCP_transmembrane"/>
</dbReference>
<keyword evidence="4 7" id="KW-0812">Transmembrane</keyword>
<reference evidence="10" key="1">
    <citation type="journal article" date="2013" name="PLoS ONE">
        <title>Gene expression in gut symbiotic organ of stinkbug affected by extracellular bacterial symbiont.</title>
        <authorList>
            <person name="Futahashi R."/>
            <person name="Tanaka K."/>
            <person name="Tanahashi M."/>
            <person name="Nikoh N."/>
            <person name="Kikuchi Y."/>
            <person name="Lee B.L."/>
            <person name="Fukatsu T."/>
        </authorList>
    </citation>
    <scope>NUCLEOTIDE SEQUENCE</scope>
    <source>
        <tissue evidence="10">Midgut</tissue>
    </source>
</reference>
<dbReference type="GO" id="GO:0055085">
    <property type="term" value="P:transmembrane transport"/>
    <property type="evidence" value="ECO:0007669"/>
    <property type="project" value="InterPro"/>
</dbReference>
<dbReference type="Pfam" id="PF00153">
    <property type="entry name" value="Mito_carr"/>
    <property type="match status" value="2"/>
</dbReference>
<dbReference type="PROSITE" id="PS50920">
    <property type="entry name" value="SOLCAR"/>
    <property type="match status" value="2"/>
</dbReference>
<feature type="repeat" description="Solcar" evidence="7">
    <location>
        <begin position="61"/>
        <end position="155"/>
    </location>
</feature>
<comment type="subcellular location">
    <subcellularLocation>
        <location evidence="1">Membrane</location>
        <topology evidence="1">Multi-pass membrane protein</topology>
    </subcellularLocation>
</comment>
<dbReference type="InterPro" id="IPR002067">
    <property type="entry name" value="MCP"/>
</dbReference>
<evidence type="ECO:0000256" key="3">
    <source>
        <dbReference type="ARBA" id="ARBA00022448"/>
    </source>
</evidence>
<feature type="transmembrane region" description="Helical" evidence="9">
    <location>
        <begin position="63"/>
        <end position="84"/>
    </location>
</feature>
<evidence type="ECO:0000256" key="4">
    <source>
        <dbReference type="ARBA" id="ARBA00022692"/>
    </source>
</evidence>
<feature type="repeat" description="Solcar" evidence="7">
    <location>
        <begin position="1"/>
        <end position="49"/>
    </location>
</feature>
<dbReference type="PANTHER" id="PTHR24089">
    <property type="entry name" value="SOLUTE CARRIER FAMILY 25"/>
    <property type="match status" value="1"/>
</dbReference>
<organism evidence="10">
    <name type="scientific">Riptortus pedestris</name>
    <name type="common">Bean bug</name>
    <dbReference type="NCBI Taxonomy" id="329032"/>
    <lineage>
        <taxon>Eukaryota</taxon>
        <taxon>Metazoa</taxon>
        <taxon>Ecdysozoa</taxon>
        <taxon>Arthropoda</taxon>
        <taxon>Hexapoda</taxon>
        <taxon>Insecta</taxon>
        <taxon>Pterygota</taxon>
        <taxon>Neoptera</taxon>
        <taxon>Paraneoptera</taxon>
        <taxon>Hemiptera</taxon>
        <taxon>Heteroptera</taxon>
        <taxon>Panheteroptera</taxon>
        <taxon>Pentatomomorpha</taxon>
        <taxon>Coreoidea</taxon>
        <taxon>Alydidae</taxon>
        <taxon>Riptortus</taxon>
    </lineage>
</organism>
<proteinExistence type="evidence at transcript level"/>
<feature type="transmembrane region" description="Helical" evidence="9">
    <location>
        <begin position="21"/>
        <end position="43"/>
    </location>
</feature>
<dbReference type="InterPro" id="IPR023395">
    <property type="entry name" value="MCP_dom_sf"/>
</dbReference>
<dbReference type="AlphaFoldDB" id="R4WPJ6"/>
<evidence type="ECO:0000256" key="1">
    <source>
        <dbReference type="ARBA" id="ARBA00004141"/>
    </source>
</evidence>
<evidence type="ECO:0000313" key="10">
    <source>
        <dbReference type="EMBL" id="BAN20796.1"/>
    </source>
</evidence>
<dbReference type="GO" id="GO:0016020">
    <property type="term" value="C:membrane"/>
    <property type="evidence" value="ECO:0007669"/>
    <property type="project" value="UniProtKB-SubCell"/>
</dbReference>
<dbReference type="SUPFAM" id="SSF103506">
    <property type="entry name" value="Mitochondrial carrier"/>
    <property type="match status" value="1"/>
</dbReference>
<evidence type="ECO:0000256" key="6">
    <source>
        <dbReference type="ARBA" id="ARBA00023136"/>
    </source>
</evidence>
<accession>R4WPJ6</accession>
<evidence type="ECO:0000256" key="9">
    <source>
        <dbReference type="SAM" id="Phobius"/>
    </source>
</evidence>
<evidence type="ECO:0000256" key="8">
    <source>
        <dbReference type="RuleBase" id="RU000488"/>
    </source>
</evidence>
<evidence type="ECO:0000256" key="7">
    <source>
        <dbReference type="PROSITE-ProRule" id="PRU00282"/>
    </source>
</evidence>
<keyword evidence="3 8" id="KW-0813">Transport</keyword>
<keyword evidence="6 7" id="KW-0472">Membrane</keyword>
<protein>
    <submittedName>
        <fullName evidence="10">Mitochondrial citrate transport protein, putative</fullName>
    </submittedName>
</protein>
<keyword evidence="9" id="KW-1133">Transmembrane helix</keyword>